<dbReference type="Proteomes" id="UP000509222">
    <property type="component" value="Chromosome"/>
</dbReference>
<feature type="region of interest" description="Disordered" evidence="1">
    <location>
        <begin position="19"/>
        <end position="43"/>
    </location>
</feature>
<gene>
    <name evidence="2" type="ORF">HF394_15165</name>
</gene>
<protein>
    <submittedName>
        <fullName evidence="2">Uncharacterized protein</fullName>
    </submittedName>
</protein>
<dbReference type="EMBL" id="CP051177">
    <property type="protein sequence ID" value="QKX51804.1"/>
    <property type="molecule type" value="Genomic_DNA"/>
</dbReference>
<evidence type="ECO:0000313" key="3">
    <source>
        <dbReference type="Proteomes" id="UP000509222"/>
    </source>
</evidence>
<organism evidence="2 3">
    <name type="scientific">Planococcus glaciei</name>
    <dbReference type="NCBI Taxonomy" id="459472"/>
    <lineage>
        <taxon>Bacteria</taxon>
        <taxon>Bacillati</taxon>
        <taxon>Bacillota</taxon>
        <taxon>Bacilli</taxon>
        <taxon>Bacillales</taxon>
        <taxon>Caryophanaceae</taxon>
        <taxon>Planococcus</taxon>
    </lineage>
</organism>
<feature type="region of interest" description="Disordered" evidence="1">
    <location>
        <begin position="56"/>
        <end position="116"/>
    </location>
</feature>
<reference evidence="3" key="2">
    <citation type="submission" date="2020-06" db="EMBL/GenBank/DDBJ databases">
        <title>Isolation of Planomicrobium glaciei.</title>
        <authorList>
            <person name="Malisova L."/>
            <person name="Safrankova R."/>
            <person name="Jakubu V."/>
            <person name="Spanelova P."/>
        </authorList>
    </citation>
    <scope>NUCLEOTIDE SEQUENCE [LARGE SCALE GENOMIC DNA]</scope>
    <source>
        <strain evidence="3">NRL-ATB46093</strain>
    </source>
</reference>
<evidence type="ECO:0000313" key="2">
    <source>
        <dbReference type="EMBL" id="QKX51804.1"/>
    </source>
</evidence>
<feature type="compositionally biased region" description="Polar residues" evidence="1">
    <location>
        <begin position="58"/>
        <end position="69"/>
    </location>
</feature>
<proteinExistence type="predicted"/>
<sequence>MEALIFGLIVMAIGAFFNNKKGDGEANAPQQRRTPARETGQRTLKRAEDYAKEIYGDLQTQMKQQPERTQQVKRAAEKAAERLPVQKVQRQAKEMASPGRLSAHNAIPLSPQKENSREDLLPLDAEDMQRGIILAEILMPPKSKR</sequence>
<keyword evidence="3" id="KW-1185">Reference proteome</keyword>
<name>A0A7H8QCR8_9BACL</name>
<reference evidence="2 3" key="1">
    <citation type="submission" date="2020-04" db="EMBL/GenBank/DDBJ databases">
        <authorList>
            <person name="Pajer P."/>
            <person name="Broz P."/>
        </authorList>
    </citation>
    <scope>NUCLEOTIDE SEQUENCE [LARGE SCALE GENOMIC DNA]</scope>
    <source>
        <strain evidence="3">NRL-ATB46093</strain>
    </source>
</reference>
<dbReference type="RefSeq" id="WP_036809476.1">
    <property type="nucleotide sequence ID" value="NZ_CP051177.1"/>
</dbReference>
<dbReference type="AlphaFoldDB" id="A0A7H8QCR8"/>
<accession>A0A7H8QCR8</accession>
<evidence type="ECO:0000256" key="1">
    <source>
        <dbReference type="SAM" id="MobiDB-lite"/>
    </source>
</evidence>